<evidence type="ECO:0000313" key="2">
    <source>
        <dbReference type="Proteomes" id="UP001499942"/>
    </source>
</evidence>
<gene>
    <name evidence="1" type="ORF">GCM10010393_33700</name>
</gene>
<accession>A0ABN3MAX6</accession>
<protein>
    <recommendedName>
        <fullName evidence="3">DUF397 domain-containing protein</fullName>
    </recommendedName>
</protein>
<dbReference type="EMBL" id="BAAASR010000018">
    <property type="protein sequence ID" value="GAA2498703.1"/>
    <property type="molecule type" value="Genomic_DNA"/>
</dbReference>
<name>A0ABN3MAX6_9ACTN</name>
<dbReference type="Proteomes" id="UP001499942">
    <property type="component" value="Unassembled WGS sequence"/>
</dbReference>
<sequence length="112" mass="11984">MTRTWIKICGVRGNMTTAQASISFPRNPAGGGRYNRAGATRAGKWTFTPGFAASTVGKGATLRNGAECVDLHYSSSALEDFLITMSRIQAEFHAAEPSTARRGENSERASDV</sequence>
<keyword evidence="2" id="KW-1185">Reference proteome</keyword>
<evidence type="ECO:0008006" key="3">
    <source>
        <dbReference type="Google" id="ProtNLM"/>
    </source>
</evidence>
<evidence type="ECO:0000313" key="1">
    <source>
        <dbReference type="EMBL" id="GAA2498703.1"/>
    </source>
</evidence>
<comment type="caution">
    <text evidence="1">The sequence shown here is derived from an EMBL/GenBank/DDBJ whole genome shotgun (WGS) entry which is preliminary data.</text>
</comment>
<proteinExistence type="predicted"/>
<organism evidence="1 2">
    <name type="scientific">Streptomyces gobitricini</name>
    <dbReference type="NCBI Taxonomy" id="68211"/>
    <lineage>
        <taxon>Bacteria</taxon>
        <taxon>Bacillati</taxon>
        <taxon>Actinomycetota</taxon>
        <taxon>Actinomycetes</taxon>
        <taxon>Kitasatosporales</taxon>
        <taxon>Streptomycetaceae</taxon>
        <taxon>Streptomyces</taxon>
    </lineage>
</organism>
<reference evidence="1 2" key="1">
    <citation type="journal article" date="2019" name="Int. J. Syst. Evol. Microbiol.">
        <title>The Global Catalogue of Microorganisms (GCM) 10K type strain sequencing project: providing services to taxonomists for standard genome sequencing and annotation.</title>
        <authorList>
            <consortium name="The Broad Institute Genomics Platform"/>
            <consortium name="The Broad Institute Genome Sequencing Center for Infectious Disease"/>
            <person name="Wu L."/>
            <person name="Ma J."/>
        </authorList>
    </citation>
    <scope>NUCLEOTIDE SEQUENCE [LARGE SCALE GENOMIC DNA]</scope>
    <source>
        <strain evidence="1 2">JCM 5062</strain>
    </source>
</reference>